<name>A0A160U286_9ZZZZ</name>
<protein>
    <submittedName>
        <fullName evidence="1">Uncharacterized protein</fullName>
    </submittedName>
</protein>
<accession>A0A160U286</accession>
<sequence>MWSGHQKAAIIGSKVHGRIEVRGPGWARSAAFSAPYR</sequence>
<gene>
    <name evidence="1" type="ORF">MGWOODY_Hyp491</name>
</gene>
<dbReference type="EMBL" id="CZQD01000039">
    <property type="protein sequence ID" value="CUS57327.1"/>
    <property type="molecule type" value="Genomic_DNA"/>
</dbReference>
<proteinExistence type="predicted"/>
<dbReference type="AlphaFoldDB" id="A0A160U286"/>
<organism evidence="1">
    <name type="scientific">hydrothermal vent metagenome</name>
    <dbReference type="NCBI Taxonomy" id="652676"/>
    <lineage>
        <taxon>unclassified sequences</taxon>
        <taxon>metagenomes</taxon>
        <taxon>ecological metagenomes</taxon>
    </lineage>
</organism>
<evidence type="ECO:0000313" key="1">
    <source>
        <dbReference type="EMBL" id="CUS57327.1"/>
    </source>
</evidence>
<reference evidence="1" key="1">
    <citation type="submission" date="2015-10" db="EMBL/GenBank/DDBJ databases">
        <authorList>
            <person name="Gilbert D.G."/>
        </authorList>
    </citation>
    <scope>NUCLEOTIDE SEQUENCE</scope>
</reference>